<dbReference type="AlphaFoldDB" id="A0A9D4PH07"/>
<dbReference type="Proteomes" id="UP000821837">
    <property type="component" value="Chromosome 8"/>
</dbReference>
<dbReference type="PANTHER" id="PTHR21461:SF69">
    <property type="entry name" value="GLYCOSYLTRANSFERASE FAMILY 92 PROTEIN"/>
    <property type="match status" value="1"/>
</dbReference>
<accession>A0A9D4PH07</accession>
<evidence type="ECO:0000256" key="5">
    <source>
        <dbReference type="ARBA" id="ARBA00022692"/>
    </source>
</evidence>
<dbReference type="EMBL" id="JABSTV010001254">
    <property type="protein sequence ID" value="KAH7939440.1"/>
    <property type="molecule type" value="Genomic_DNA"/>
</dbReference>
<dbReference type="GO" id="GO:0005737">
    <property type="term" value="C:cytoplasm"/>
    <property type="evidence" value="ECO:0007669"/>
    <property type="project" value="TreeGrafter"/>
</dbReference>
<dbReference type="InterPro" id="IPR008166">
    <property type="entry name" value="Glyco_transf_92"/>
</dbReference>
<evidence type="ECO:0000256" key="3">
    <source>
        <dbReference type="ARBA" id="ARBA00022676"/>
    </source>
</evidence>
<gene>
    <name evidence="8" type="ORF">HPB52_012695</name>
</gene>
<proteinExistence type="inferred from homology"/>
<reference evidence="8" key="1">
    <citation type="journal article" date="2020" name="Cell">
        <title>Large-Scale Comparative Analyses of Tick Genomes Elucidate Their Genetic Diversity and Vector Capacities.</title>
        <authorList>
            <consortium name="Tick Genome and Microbiome Consortium (TIGMIC)"/>
            <person name="Jia N."/>
            <person name="Wang J."/>
            <person name="Shi W."/>
            <person name="Du L."/>
            <person name="Sun Y."/>
            <person name="Zhan W."/>
            <person name="Jiang J.F."/>
            <person name="Wang Q."/>
            <person name="Zhang B."/>
            <person name="Ji P."/>
            <person name="Bell-Sakyi L."/>
            <person name="Cui X.M."/>
            <person name="Yuan T.T."/>
            <person name="Jiang B.G."/>
            <person name="Yang W.F."/>
            <person name="Lam T.T."/>
            <person name="Chang Q.C."/>
            <person name="Ding S.J."/>
            <person name="Wang X.J."/>
            <person name="Zhu J.G."/>
            <person name="Ruan X.D."/>
            <person name="Zhao L."/>
            <person name="Wei J.T."/>
            <person name="Ye R.Z."/>
            <person name="Que T.C."/>
            <person name="Du C.H."/>
            <person name="Zhou Y.H."/>
            <person name="Cheng J.X."/>
            <person name="Dai P.F."/>
            <person name="Guo W.B."/>
            <person name="Han X.H."/>
            <person name="Huang E.J."/>
            <person name="Li L.F."/>
            <person name="Wei W."/>
            <person name="Gao Y.C."/>
            <person name="Liu J.Z."/>
            <person name="Shao H.Z."/>
            <person name="Wang X."/>
            <person name="Wang C.C."/>
            <person name="Yang T.C."/>
            <person name="Huo Q.B."/>
            <person name="Li W."/>
            <person name="Chen H.Y."/>
            <person name="Chen S.E."/>
            <person name="Zhou L.G."/>
            <person name="Ni X.B."/>
            <person name="Tian J.H."/>
            <person name="Sheng Y."/>
            <person name="Liu T."/>
            <person name="Pan Y.S."/>
            <person name="Xia L.Y."/>
            <person name="Li J."/>
            <person name="Zhao F."/>
            <person name="Cao W.C."/>
        </authorList>
    </citation>
    <scope>NUCLEOTIDE SEQUENCE</scope>
    <source>
        <strain evidence="8">Rsan-2018</strain>
    </source>
</reference>
<evidence type="ECO:0000313" key="8">
    <source>
        <dbReference type="EMBL" id="KAH7939440.1"/>
    </source>
</evidence>
<evidence type="ECO:0000256" key="4">
    <source>
        <dbReference type="ARBA" id="ARBA00022679"/>
    </source>
</evidence>
<comment type="similarity">
    <text evidence="2">Belongs to the glycosyltransferase 92 family.</text>
</comment>
<name>A0A9D4PH07_RHISA</name>
<keyword evidence="4" id="KW-0808">Transferase</keyword>
<sequence>MGTSCPTKNDLRSENLFSLWDERLSQALRRSGLGAPKTEQESWHVVTDNIHSFTAFLTSTPEHVIFIVSLVRSHESDSNKTKIQHPPLVCLTRTSSNETIQREARIREVWTWLNPDFVTALIVCPPPNDEIAADEDIKVAVAVAGSAEQSLRWLQLHRVPERAPEMCCAVCIRPIYGSSMSLWKVVEFIVHYKIMGATKFYFYDLSMSLDLKLLLAWLQHNGVDVTLVPFKLIADIPQVHAHGQIPGLYDCIFRSMSKTEYYIHVDVDELIIPRQYSSIPFMVEKVKRKRYSLGSLMIRARYYCAEYPLNMQYFDVNQLPLQTRLFTYHSMEFQNGGFSKYIARSRTVSVAGVHNVRVHHKGYSMVDAESSLVFMNHYRRCCKFPPDHAVVQLKLDLRNFSRVPDDYSFVELSARIENDGTLPVTIAIGERQMDDAVGFQVTVPVLLWYYRVPDLLRILYDMAGVRGAPKTEQESWHAVTNNIHAFTAFLTSKPKHAIYIVSLVRRNESSADETEIQRPPLVCLIRTSNGTIQRKARIREVWTWLNPDFKNALIVCPPPSKKGTAAEDMKVAAAVRGSAGDSVQWLQLHRVPVRADEKCCAVCVRPTYGSSVSLWKIVEFIIHYKLMGVTKFYFYDLDMPLDMKLLLAWLQYNGVEVTLVPFKLIADIPQVHAHGQMPGLYDCIFRSMAKTEYYIHVDVDELIIPRKHSTIGILVEKMERKRHGLGSVLIPARYFCVEYPLNMRYFDVDRLPLQTRLFTYHFEEMLGVGFSKYIARSRTVSEPGVHIIRIHRKGYRMEPAKSSLVFINHYRRCCEFPRGSAVLVNKLDLRNFVGVPHNYYFVEIAARIENDCDDKASITRITRN</sequence>
<reference evidence="8" key="2">
    <citation type="submission" date="2021-09" db="EMBL/GenBank/DDBJ databases">
        <authorList>
            <person name="Jia N."/>
            <person name="Wang J."/>
            <person name="Shi W."/>
            <person name="Du L."/>
            <person name="Sun Y."/>
            <person name="Zhan W."/>
            <person name="Jiang J."/>
            <person name="Wang Q."/>
            <person name="Zhang B."/>
            <person name="Ji P."/>
            <person name="Sakyi L.B."/>
            <person name="Cui X."/>
            <person name="Yuan T."/>
            <person name="Jiang B."/>
            <person name="Yang W."/>
            <person name="Lam T.T.-Y."/>
            <person name="Chang Q."/>
            <person name="Ding S."/>
            <person name="Wang X."/>
            <person name="Zhu J."/>
            <person name="Ruan X."/>
            <person name="Zhao L."/>
            <person name="Wei J."/>
            <person name="Que T."/>
            <person name="Du C."/>
            <person name="Cheng J."/>
            <person name="Dai P."/>
            <person name="Han X."/>
            <person name="Huang E."/>
            <person name="Gao Y."/>
            <person name="Liu J."/>
            <person name="Shao H."/>
            <person name="Ye R."/>
            <person name="Li L."/>
            <person name="Wei W."/>
            <person name="Wang X."/>
            <person name="Wang C."/>
            <person name="Huo Q."/>
            <person name="Li W."/>
            <person name="Guo W."/>
            <person name="Chen H."/>
            <person name="Chen S."/>
            <person name="Zhou L."/>
            <person name="Zhou L."/>
            <person name="Ni X."/>
            <person name="Tian J."/>
            <person name="Zhou Y."/>
            <person name="Sheng Y."/>
            <person name="Liu T."/>
            <person name="Pan Y."/>
            <person name="Xia L."/>
            <person name="Li J."/>
            <person name="Zhao F."/>
            <person name="Cao W."/>
        </authorList>
    </citation>
    <scope>NUCLEOTIDE SEQUENCE</scope>
    <source>
        <strain evidence="8">Rsan-2018</strain>
        <tissue evidence="8">Larvae</tissue>
    </source>
</reference>
<evidence type="ECO:0000256" key="2">
    <source>
        <dbReference type="ARBA" id="ARBA00007647"/>
    </source>
</evidence>
<dbReference type="PANTHER" id="PTHR21461">
    <property type="entry name" value="GLYCOSYLTRANSFERASE FAMILY 92 PROTEIN"/>
    <property type="match status" value="1"/>
</dbReference>
<keyword evidence="5" id="KW-0812">Transmembrane</keyword>
<dbReference type="VEuPathDB" id="VectorBase:RSAN_055198"/>
<comment type="subcellular location">
    <subcellularLocation>
        <location evidence="1">Membrane</location>
        <topology evidence="1">Single-pass membrane protein</topology>
    </subcellularLocation>
</comment>
<dbReference type="Pfam" id="PF01697">
    <property type="entry name" value="Glyco_transf_92"/>
    <property type="match status" value="2"/>
</dbReference>
<keyword evidence="3" id="KW-0328">Glycosyltransferase</keyword>
<keyword evidence="6" id="KW-1133">Transmembrane helix</keyword>
<organism evidence="8 9">
    <name type="scientific">Rhipicephalus sanguineus</name>
    <name type="common">Brown dog tick</name>
    <name type="synonym">Ixodes sanguineus</name>
    <dbReference type="NCBI Taxonomy" id="34632"/>
    <lineage>
        <taxon>Eukaryota</taxon>
        <taxon>Metazoa</taxon>
        <taxon>Ecdysozoa</taxon>
        <taxon>Arthropoda</taxon>
        <taxon>Chelicerata</taxon>
        <taxon>Arachnida</taxon>
        <taxon>Acari</taxon>
        <taxon>Parasitiformes</taxon>
        <taxon>Ixodida</taxon>
        <taxon>Ixodoidea</taxon>
        <taxon>Ixodidae</taxon>
        <taxon>Rhipicephalinae</taxon>
        <taxon>Rhipicephalus</taxon>
        <taxon>Rhipicephalus</taxon>
    </lineage>
</organism>
<comment type="caution">
    <text evidence="8">The sequence shown here is derived from an EMBL/GenBank/DDBJ whole genome shotgun (WGS) entry which is preliminary data.</text>
</comment>
<protein>
    <recommendedName>
        <fullName evidence="10">Glycosyltransferase family 92 protein</fullName>
    </recommendedName>
</protein>
<evidence type="ECO:0000313" key="9">
    <source>
        <dbReference type="Proteomes" id="UP000821837"/>
    </source>
</evidence>
<evidence type="ECO:0000256" key="1">
    <source>
        <dbReference type="ARBA" id="ARBA00004167"/>
    </source>
</evidence>
<evidence type="ECO:0000256" key="6">
    <source>
        <dbReference type="ARBA" id="ARBA00022989"/>
    </source>
</evidence>
<evidence type="ECO:0008006" key="10">
    <source>
        <dbReference type="Google" id="ProtNLM"/>
    </source>
</evidence>
<keyword evidence="7" id="KW-0472">Membrane</keyword>
<dbReference type="GO" id="GO:0016020">
    <property type="term" value="C:membrane"/>
    <property type="evidence" value="ECO:0007669"/>
    <property type="project" value="UniProtKB-SubCell"/>
</dbReference>
<dbReference type="GO" id="GO:0016757">
    <property type="term" value="F:glycosyltransferase activity"/>
    <property type="evidence" value="ECO:0007669"/>
    <property type="project" value="UniProtKB-KW"/>
</dbReference>
<keyword evidence="9" id="KW-1185">Reference proteome</keyword>
<evidence type="ECO:0000256" key="7">
    <source>
        <dbReference type="ARBA" id="ARBA00023136"/>
    </source>
</evidence>